<reference evidence="3 4" key="1">
    <citation type="submission" date="2019-04" db="EMBL/GenBank/DDBJ databases">
        <title>Corynebacterium endometrii sp. nov., isolated from the uterus of a cow with endometritis.</title>
        <authorList>
            <person name="Ballas P."/>
            <person name="Ruckert C."/>
            <person name="Wagener K."/>
            <person name="Drillich M."/>
            <person name="Kaempfer P."/>
            <person name="Busse H.-J."/>
            <person name="Ehling-Schulz M."/>
        </authorList>
    </citation>
    <scope>NUCLEOTIDE SEQUENCE [LARGE SCALE GENOMIC DNA]</scope>
    <source>
        <strain evidence="3 4">LMM-1653</strain>
    </source>
</reference>
<evidence type="ECO:0000256" key="2">
    <source>
        <dbReference type="ARBA" id="ARBA00023239"/>
    </source>
</evidence>
<dbReference type="AlphaFoldDB" id="A0A4P7QE13"/>
<keyword evidence="4" id="KW-1185">Reference proteome</keyword>
<sequence length="238" mass="24707">MTALIVLSHGSRHPRAAGLIEQLARAAHGGAPEALIACAAHLEFNDPNLERCAAQAREAGARRGIVVPLLFTDGYHSRVDVPRAVREASAASGVELAAAPGLGSGESVARCIARRVERDAPESSRVVLAAVGSSDEAANQSVRRLAGLVAGMTGRGGVGVVFATRGGVEDLMDQVRAHGRVHVVPLFVTHGLLLDRLVAARADIEAATGGALTFSQPLGTDLAEVVARRFREALSRTP</sequence>
<dbReference type="KEGG" id="cee:CENDO_02870"/>
<organism evidence="3 4">
    <name type="scientific">Corynebacterium endometrii</name>
    <dbReference type="NCBI Taxonomy" id="2488819"/>
    <lineage>
        <taxon>Bacteria</taxon>
        <taxon>Bacillati</taxon>
        <taxon>Actinomycetota</taxon>
        <taxon>Actinomycetes</taxon>
        <taxon>Mycobacteriales</taxon>
        <taxon>Corynebacteriaceae</taxon>
        <taxon>Corynebacterium</taxon>
    </lineage>
</organism>
<dbReference type="GO" id="GO:0046872">
    <property type="term" value="F:metal ion binding"/>
    <property type="evidence" value="ECO:0007669"/>
    <property type="project" value="UniProtKB-KW"/>
</dbReference>
<proteinExistence type="predicted"/>
<dbReference type="OrthoDB" id="482456at2"/>
<dbReference type="PANTHER" id="PTHR33542:SF5">
    <property type="entry name" value="FERROCHELATASE CHE1"/>
    <property type="match status" value="1"/>
</dbReference>
<dbReference type="SUPFAM" id="SSF53800">
    <property type="entry name" value="Chelatase"/>
    <property type="match status" value="1"/>
</dbReference>
<evidence type="ECO:0000313" key="4">
    <source>
        <dbReference type="Proteomes" id="UP000296352"/>
    </source>
</evidence>
<dbReference type="InterPro" id="IPR050963">
    <property type="entry name" value="Sirohydro_Cobaltochel/CbiX"/>
</dbReference>
<dbReference type="RefSeq" id="WP_136140684.1">
    <property type="nucleotide sequence ID" value="NZ_CP039247.1"/>
</dbReference>
<protein>
    <submittedName>
        <fullName evidence="3">Sirohydrochlorin cobaltochelatase</fullName>
        <ecNumber evidence="3">4.99.1.3</ecNumber>
    </submittedName>
</protein>
<keyword evidence="2 3" id="KW-0456">Lyase</keyword>
<dbReference type="CDD" id="cd03416">
    <property type="entry name" value="CbiX_SirB_N"/>
    <property type="match status" value="1"/>
</dbReference>
<accession>A0A4P7QE13</accession>
<gene>
    <name evidence="3" type="primary">cbiX</name>
    <name evidence="3" type="ORF">CENDO_02870</name>
</gene>
<evidence type="ECO:0000256" key="1">
    <source>
        <dbReference type="ARBA" id="ARBA00022723"/>
    </source>
</evidence>
<dbReference type="PANTHER" id="PTHR33542">
    <property type="entry name" value="SIROHYDROCHLORIN FERROCHELATASE, CHLOROPLASTIC"/>
    <property type="match status" value="1"/>
</dbReference>
<keyword evidence="1" id="KW-0479">Metal-binding</keyword>
<dbReference type="GO" id="GO:0016852">
    <property type="term" value="F:sirohydrochlorin cobaltochelatase activity"/>
    <property type="evidence" value="ECO:0007669"/>
    <property type="project" value="UniProtKB-EC"/>
</dbReference>
<evidence type="ECO:0000313" key="3">
    <source>
        <dbReference type="EMBL" id="QCB27872.1"/>
    </source>
</evidence>
<dbReference type="EC" id="4.99.1.3" evidence="3"/>
<dbReference type="Proteomes" id="UP000296352">
    <property type="component" value="Chromosome"/>
</dbReference>
<dbReference type="Gene3D" id="3.40.50.1400">
    <property type="match status" value="2"/>
</dbReference>
<dbReference type="EMBL" id="CP039247">
    <property type="protein sequence ID" value="QCB27872.1"/>
    <property type="molecule type" value="Genomic_DNA"/>
</dbReference>
<dbReference type="Pfam" id="PF01903">
    <property type="entry name" value="CbiX"/>
    <property type="match status" value="2"/>
</dbReference>
<name>A0A4P7QE13_9CORY</name>
<dbReference type="InterPro" id="IPR002762">
    <property type="entry name" value="CbiX-like"/>
</dbReference>